<evidence type="ECO:0000256" key="1">
    <source>
        <dbReference type="SAM" id="MobiDB-lite"/>
    </source>
</evidence>
<sequence>MDINRHVGSALAPGPGQVVEATAPEQPPVRAKGAPADIAGRNPAPRRASGVGRGAGGAPRAPPPAWGAGQSVTTSLPVITDAWPGKVQ</sequence>
<dbReference type="AlphaFoldDB" id="A0A5B8R953"/>
<accession>A0A5B8R953</accession>
<gene>
    <name evidence="2" type="ORF">KBTEX_00122</name>
</gene>
<name>A0A5B8R953_9ZZZZ</name>
<dbReference type="EMBL" id="MN079076">
    <property type="protein sequence ID" value="QEA03822.1"/>
    <property type="molecule type" value="Genomic_DNA"/>
</dbReference>
<reference evidence="2" key="1">
    <citation type="submission" date="2019-06" db="EMBL/GenBank/DDBJ databases">
        <authorList>
            <person name="Murdoch R.W."/>
            <person name="Fathepure B."/>
        </authorList>
    </citation>
    <scope>NUCLEOTIDE SEQUENCE</scope>
</reference>
<proteinExistence type="predicted"/>
<organism evidence="2">
    <name type="scientific">uncultured organism</name>
    <dbReference type="NCBI Taxonomy" id="155900"/>
    <lineage>
        <taxon>unclassified sequences</taxon>
        <taxon>environmental samples</taxon>
    </lineage>
</organism>
<evidence type="ECO:0000313" key="2">
    <source>
        <dbReference type="EMBL" id="QEA03822.1"/>
    </source>
</evidence>
<protein>
    <submittedName>
        <fullName evidence="2">Uncharacterized protein</fullName>
    </submittedName>
</protein>
<feature type="region of interest" description="Disordered" evidence="1">
    <location>
        <begin position="1"/>
        <end position="88"/>
    </location>
</feature>